<gene>
    <name evidence="2" type="ORF">PENTCL1PPCAC_8019</name>
</gene>
<dbReference type="AlphaFoldDB" id="A0AAV5SWV5"/>
<comment type="caution">
    <text evidence="2">The sequence shown here is derived from an EMBL/GenBank/DDBJ whole genome shotgun (WGS) entry which is preliminary data.</text>
</comment>
<organism evidence="2 3">
    <name type="scientific">Pristionchus entomophagus</name>
    <dbReference type="NCBI Taxonomy" id="358040"/>
    <lineage>
        <taxon>Eukaryota</taxon>
        <taxon>Metazoa</taxon>
        <taxon>Ecdysozoa</taxon>
        <taxon>Nematoda</taxon>
        <taxon>Chromadorea</taxon>
        <taxon>Rhabditida</taxon>
        <taxon>Rhabditina</taxon>
        <taxon>Diplogasteromorpha</taxon>
        <taxon>Diplogasteroidea</taxon>
        <taxon>Neodiplogasteridae</taxon>
        <taxon>Pristionchus</taxon>
    </lineage>
</organism>
<dbReference type="SUPFAM" id="SSF81383">
    <property type="entry name" value="F-box domain"/>
    <property type="match status" value="1"/>
</dbReference>
<dbReference type="InterPro" id="IPR036047">
    <property type="entry name" value="F-box-like_dom_sf"/>
</dbReference>
<reference evidence="2" key="1">
    <citation type="submission" date="2023-10" db="EMBL/GenBank/DDBJ databases">
        <title>Genome assembly of Pristionchus species.</title>
        <authorList>
            <person name="Yoshida K."/>
            <person name="Sommer R.J."/>
        </authorList>
    </citation>
    <scope>NUCLEOTIDE SEQUENCE</scope>
    <source>
        <strain evidence="2">RS0144</strain>
    </source>
</reference>
<evidence type="ECO:0000259" key="1">
    <source>
        <dbReference type="Pfam" id="PF00646"/>
    </source>
</evidence>
<feature type="non-terminal residue" evidence="2">
    <location>
        <position position="1"/>
    </location>
</feature>
<sequence length="200" mass="22968">RTSPHPSDDKNDRVFTKAVTVSEEDHFSSLLSDCVLHVFKFLDQVDLDVLSSVSQTIHSYVNLMRPKTARSQMINLLKLDQTVLQISLTLRRKDFNMDLVSMDFTADGRLMTPADHIHRQRVLEGIGLGMPSPWIESVPTWLHNFVMFPMQRFHIQKIELDNFGIFEAFADYFNDWCGTHPPHTLLIHGACGMEPMANKK</sequence>
<dbReference type="Pfam" id="PF00646">
    <property type="entry name" value="F-box"/>
    <property type="match status" value="1"/>
</dbReference>
<dbReference type="Proteomes" id="UP001432027">
    <property type="component" value="Unassembled WGS sequence"/>
</dbReference>
<keyword evidence="3" id="KW-1185">Reference proteome</keyword>
<evidence type="ECO:0000313" key="3">
    <source>
        <dbReference type="Proteomes" id="UP001432027"/>
    </source>
</evidence>
<dbReference type="InterPro" id="IPR001810">
    <property type="entry name" value="F-box_dom"/>
</dbReference>
<dbReference type="EMBL" id="BTSX01000002">
    <property type="protein sequence ID" value="GMS85844.1"/>
    <property type="molecule type" value="Genomic_DNA"/>
</dbReference>
<protein>
    <recommendedName>
        <fullName evidence="1">F-box domain-containing protein</fullName>
    </recommendedName>
</protein>
<name>A0AAV5SWV5_9BILA</name>
<feature type="non-terminal residue" evidence="2">
    <location>
        <position position="200"/>
    </location>
</feature>
<proteinExistence type="predicted"/>
<evidence type="ECO:0000313" key="2">
    <source>
        <dbReference type="EMBL" id="GMS85844.1"/>
    </source>
</evidence>
<feature type="domain" description="F-box" evidence="1">
    <location>
        <begin position="27"/>
        <end position="66"/>
    </location>
</feature>
<accession>A0AAV5SWV5</accession>